<accession>A0A927BAX4</accession>
<sequence>MFNRLKKFLGWAAVALILIVIGYFVTVNGLSYEVSGYRPYNEQLDKAHLREMSNRFDDAYAANEQDLRRFALRNTALELDFAMRKNAMKNPNSILDSKIGHCMMYSYVMASTYNQLAKLKKIKGSCRVAYGHVFLYNVNLHQFFSSTFFRDHDFCVISDDSGVYVADAILFDYLLIDDIRLRK</sequence>
<gene>
    <name evidence="1" type="ORF">IC235_02490</name>
</gene>
<evidence type="ECO:0000313" key="2">
    <source>
        <dbReference type="Proteomes" id="UP000612233"/>
    </source>
</evidence>
<dbReference type="RefSeq" id="WP_191003583.1">
    <property type="nucleotide sequence ID" value="NZ_JACXAD010000002.1"/>
</dbReference>
<dbReference type="Proteomes" id="UP000612233">
    <property type="component" value="Unassembled WGS sequence"/>
</dbReference>
<proteinExistence type="predicted"/>
<protein>
    <submittedName>
        <fullName evidence="1">Uncharacterized protein</fullName>
    </submittedName>
</protein>
<keyword evidence="2" id="KW-1185">Reference proteome</keyword>
<reference evidence="1" key="1">
    <citation type="submission" date="2020-09" db="EMBL/GenBank/DDBJ databases">
        <authorList>
            <person name="Kim M.K."/>
        </authorList>
    </citation>
    <scope>NUCLEOTIDE SEQUENCE</scope>
    <source>
        <strain evidence="1">BT664</strain>
    </source>
</reference>
<comment type="caution">
    <text evidence="1">The sequence shown here is derived from an EMBL/GenBank/DDBJ whole genome shotgun (WGS) entry which is preliminary data.</text>
</comment>
<evidence type="ECO:0000313" key="1">
    <source>
        <dbReference type="EMBL" id="MBD2766757.1"/>
    </source>
</evidence>
<name>A0A927BAX4_9BACT</name>
<dbReference type="AlphaFoldDB" id="A0A927BAX4"/>
<dbReference type="EMBL" id="JACXAD010000002">
    <property type="protein sequence ID" value="MBD2766757.1"/>
    <property type="molecule type" value="Genomic_DNA"/>
</dbReference>
<organism evidence="1 2">
    <name type="scientific">Hymenobacter montanus</name>
    <dbReference type="NCBI Taxonomy" id="2771359"/>
    <lineage>
        <taxon>Bacteria</taxon>
        <taxon>Pseudomonadati</taxon>
        <taxon>Bacteroidota</taxon>
        <taxon>Cytophagia</taxon>
        <taxon>Cytophagales</taxon>
        <taxon>Hymenobacteraceae</taxon>
        <taxon>Hymenobacter</taxon>
    </lineage>
</organism>